<dbReference type="Pfam" id="PF19583">
    <property type="entry name" value="ODP"/>
    <property type="match status" value="1"/>
</dbReference>
<dbReference type="SUPFAM" id="SSF52218">
    <property type="entry name" value="Flavoproteins"/>
    <property type="match status" value="1"/>
</dbReference>
<dbReference type="Proteomes" id="UP001138802">
    <property type="component" value="Unassembled WGS sequence"/>
</dbReference>
<evidence type="ECO:0000259" key="6">
    <source>
        <dbReference type="PROSITE" id="PS50902"/>
    </source>
</evidence>
<dbReference type="GO" id="GO:0016491">
    <property type="term" value="F:oxidoreductase activity"/>
    <property type="evidence" value="ECO:0007669"/>
    <property type="project" value="InterPro"/>
</dbReference>
<evidence type="ECO:0000256" key="5">
    <source>
        <dbReference type="SAM" id="MobiDB-lite"/>
    </source>
</evidence>
<dbReference type="GO" id="GO:0010181">
    <property type="term" value="F:FMN binding"/>
    <property type="evidence" value="ECO:0007669"/>
    <property type="project" value="InterPro"/>
</dbReference>
<organism evidence="7 8">
    <name type="scientific">Thiocapsa imhoffii</name>
    <dbReference type="NCBI Taxonomy" id="382777"/>
    <lineage>
        <taxon>Bacteria</taxon>
        <taxon>Pseudomonadati</taxon>
        <taxon>Pseudomonadota</taxon>
        <taxon>Gammaproteobacteria</taxon>
        <taxon>Chromatiales</taxon>
        <taxon>Chromatiaceae</taxon>
        <taxon>Thiocapsa</taxon>
    </lineage>
</organism>
<dbReference type="InterPro" id="IPR016440">
    <property type="entry name" value="Rubredoxin-O_OxRdtase"/>
</dbReference>
<feature type="domain" description="Flavodoxin-like" evidence="6">
    <location>
        <begin position="299"/>
        <end position="438"/>
    </location>
</feature>
<name>A0A9X0WIU7_9GAMM</name>
<dbReference type="EMBL" id="NRSD01000013">
    <property type="protein sequence ID" value="MBK1645524.1"/>
    <property type="molecule type" value="Genomic_DNA"/>
</dbReference>
<dbReference type="InterPro" id="IPR045761">
    <property type="entry name" value="ODP_dom"/>
</dbReference>
<dbReference type="PANTHER" id="PTHR43717:SF1">
    <property type="entry name" value="ANAEROBIC NITRIC OXIDE REDUCTASE FLAVORUBREDOXIN"/>
    <property type="match status" value="1"/>
</dbReference>
<evidence type="ECO:0000256" key="2">
    <source>
        <dbReference type="ARBA" id="ARBA00007121"/>
    </source>
</evidence>
<dbReference type="GO" id="GO:0009055">
    <property type="term" value="F:electron transfer activity"/>
    <property type="evidence" value="ECO:0007669"/>
    <property type="project" value="InterPro"/>
</dbReference>
<evidence type="ECO:0000256" key="1">
    <source>
        <dbReference type="ARBA" id="ARBA00001917"/>
    </source>
</evidence>
<comment type="similarity">
    <text evidence="2">In the N-terminal section; belongs to the zinc metallo-hydrolase group 3 family.</text>
</comment>
<feature type="region of interest" description="Disordered" evidence="5">
    <location>
        <begin position="1"/>
        <end position="33"/>
    </location>
</feature>
<gene>
    <name evidence="7" type="ORF">CKO25_12905</name>
</gene>
<dbReference type="InterPro" id="IPR008254">
    <property type="entry name" value="Flavodoxin/NO_synth"/>
</dbReference>
<accession>A0A9X0WIU7</accession>
<comment type="caution">
    <text evidence="7">The sequence shown here is derived from an EMBL/GenBank/DDBJ whole genome shotgun (WGS) entry which is preliminary data.</text>
</comment>
<dbReference type="PANTHER" id="PTHR43717">
    <property type="entry name" value="ANAEROBIC NITRIC OXIDE REDUCTASE FLAVORUBREDOXIN"/>
    <property type="match status" value="1"/>
</dbReference>
<evidence type="ECO:0000313" key="8">
    <source>
        <dbReference type="Proteomes" id="UP001138802"/>
    </source>
</evidence>
<dbReference type="InterPro" id="IPR036866">
    <property type="entry name" value="RibonucZ/Hydroxyglut_hydro"/>
</dbReference>
<dbReference type="SUPFAM" id="SSF56281">
    <property type="entry name" value="Metallo-hydrolase/oxidoreductase"/>
    <property type="match status" value="1"/>
</dbReference>
<keyword evidence="3" id="KW-0285">Flavoprotein</keyword>
<comment type="cofactor">
    <cofactor evidence="1">
        <name>FMN</name>
        <dbReference type="ChEBI" id="CHEBI:58210"/>
    </cofactor>
</comment>
<dbReference type="SMART" id="SM00849">
    <property type="entry name" value="Lactamase_B"/>
    <property type="match status" value="1"/>
</dbReference>
<protein>
    <submittedName>
        <fullName evidence="7">MBL fold metallo-hydrolase</fullName>
    </submittedName>
</protein>
<sequence>MHRVPTSRPAASVAGAHAAPSRSALGVDEPPPRRVAEEPCGAVAVAPGVHWVGALDPGLRCFDLILNTGSGTTYNSFVVRGESGVAVIDTVKAEFADDFFRRLETVARYEEIRVIVLNHLEPDHTGALPELMRRAPQAELCISKRAPALLNALLKVSGDRVPAIRTLDTGDTIDLGGQTLQCLHTPFLHWPDTQCTWLAEAGVLFSGDIFGSHHCDERLFDDVCGEFHCAFDDYFAHIMRPFKRHVRAALELIEPLPIALIAPTHGPILRERPQVYVQRYRELATTRPIPPLDPDQPGLVILYASAHGGTARMAAAIRDGLEEGSGISVVLHELGCGDPRDAVDLIECADVLVIGSPTINGDAAKAIWDLLASLSLIDLNGKLAAAFGSYGWSGEAVRLIEERLRGLKLRVPVPGLRQKLIPNEAELVECRAFGRALANALNGAGAGSVIDFADLQ</sequence>
<dbReference type="CDD" id="cd07709">
    <property type="entry name" value="flavodiiron_proteins_MBL-fold"/>
    <property type="match status" value="1"/>
</dbReference>
<evidence type="ECO:0000313" key="7">
    <source>
        <dbReference type="EMBL" id="MBK1645524.1"/>
    </source>
</evidence>
<proteinExistence type="inferred from homology"/>
<dbReference type="RefSeq" id="WP_200388338.1">
    <property type="nucleotide sequence ID" value="NZ_NRSD01000013.1"/>
</dbReference>
<dbReference type="PIRSF" id="PIRSF005243">
    <property type="entry name" value="ROO"/>
    <property type="match status" value="1"/>
</dbReference>
<keyword evidence="4" id="KW-0288">FMN</keyword>
<dbReference type="GO" id="GO:0046872">
    <property type="term" value="F:metal ion binding"/>
    <property type="evidence" value="ECO:0007669"/>
    <property type="project" value="InterPro"/>
</dbReference>
<reference evidence="7 8" key="1">
    <citation type="journal article" date="2020" name="Microorganisms">
        <title>Osmotic Adaptation and Compatible Solute Biosynthesis of Phototrophic Bacteria as Revealed from Genome Analyses.</title>
        <authorList>
            <person name="Imhoff J.F."/>
            <person name="Rahn T."/>
            <person name="Kunzel S."/>
            <person name="Keller A."/>
            <person name="Neulinger S.C."/>
        </authorList>
    </citation>
    <scope>NUCLEOTIDE SEQUENCE [LARGE SCALE GENOMIC DNA]</scope>
    <source>
        <strain evidence="7 8">DSM 21303</strain>
    </source>
</reference>
<dbReference type="AlphaFoldDB" id="A0A9X0WIU7"/>
<dbReference type="PROSITE" id="PS50902">
    <property type="entry name" value="FLAVODOXIN_LIKE"/>
    <property type="match status" value="1"/>
</dbReference>
<dbReference type="InterPro" id="IPR029039">
    <property type="entry name" value="Flavoprotein-like_sf"/>
</dbReference>
<dbReference type="Gene3D" id="3.40.50.360">
    <property type="match status" value="1"/>
</dbReference>
<dbReference type="Gene3D" id="3.60.15.10">
    <property type="entry name" value="Ribonuclease Z/Hydroxyacylglutathione hydrolase-like"/>
    <property type="match status" value="1"/>
</dbReference>
<dbReference type="InterPro" id="IPR001279">
    <property type="entry name" value="Metallo-B-lactamas"/>
</dbReference>
<dbReference type="InterPro" id="IPR001226">
    <property type="entry name" value="Flavodoxin_CS"/>
</dbReference>
<dbReference type="Pfam" id="PF00258">
    <property type="entry name" value="Flavodoxin_1"/>
    <property type="match status" value="1"/>
</dbReference>
<keyword evidence="8" id="KW-1185">Reference proteome</keyword>
<evidence type="ECO:0000256" key="4">
    <source>
        <dbReference type="ARBA" id="ARBA00022643"/>
    </source>
</evidence>
<evidence type="ECO:0000256" key="3">
    <source>
        <dbReference type="ARBA" id="ARBA00022630"/>
    </source>
</evidence>
<dbReference type="PROSITE" id="PS00201">
    <property type="entry name" value="FLAVODOXIN"/>
    <property type="match status" value="1"/>
</dbReference>
<feature type="compositionally biased region" description="Low complexity" evidence="5">
    <location>
        <begin position="10"/>
        <end position="19"/>
    </location>
</feature>